<organism evidence="1 2">
    <name type="scientific">Faecalibacterium prausnitzii</name>
    <dbReference type="NCBI Taxonomy" id="853"/>
    <lineage>
        <taxon>Bacteria</taxon>
        <taxon>Bacillati</taxon>
        <taxon>Bacillota</taxon>
        <taxon>Clostridia</taxon>
        <taxon>Eubacteriales</taxon>
        <taxon>Oscillospiraceae</taxon>
        <taxon>Faecalibacterium</taxon>
    </lineage>
</organism>
<name>A0A173SIQ9_9FIRM</name>
<evidence type="ECO:0008006" key="3">
    <source>
        <dbReference type="Google" id="ProtNLM"/>
    </source>
</evidence>
<dbReference type="EMBL" id="CYXN01000005">
    <property type="protein sequence ID" value="CUM90494.1"/>
    <property type="molecule type" value="Genomic_DNA"/>
</dbReference>
<evidence type="ECO:0000313" key="2">
    <source>
        <dbReference type="Proteomes" id="UP000095649"/>
    </source>
</evidence>
<proteinExistence type="predicted"/>
<dbReference type="AlphaFoldDB" id="A0A173SIQ9"/>
<sequence length="238" mass="26826">MAKKKVMLFIVEGPTDETSLSTVLNRIFSSSTVKFQVVHGDVLTRDFTSSDKIVAAVWDQVKAFMGEIYRKSDICRIVHLTDVDGVFVPDDAVVEDNAMAAGAPPLYTETQIQTPNRVGILDRNKRKRKNVDRLSACPRIAGIPYSMYYFSLNLDHVLHGKTNISAWEKVQCAEEFDLKYGDDPDGFSLFMRGSSFSVCDDYRSSWAFIKTGLHSLERHSNFGIELPPVEIKEDETTE</sequence>
<accession>A0A173SIQ9</accession>
<dbReference type="RefSeq" id="WP_055185661.1">
    <property type="nucleotide sequence ID" value="NZ_CYXN01000005.1"/>
</dbReference>
<dbReference type="OrthoDB" id="2110614at2"/>
<evidence type="ECO:0000313" key="1">
    <source>
        <dbReference type="EMBL" id="CUM90494.1"/>
    </source>
</evidence>
<dbReference type="Proteomes" id="UP000095649">
    <property type="component" value="Unassembled WGS sequence"/>
</dbReference>
<gene>
    <name evidence="1" type="ORF">ERS852582_01081</name>
</gene>
<reference evidence="1 2" key="1">
    <citation type="submission" date="2015-09" db="EMBL/GenBank/DDBJ databases">
        <authorList>
            <consortium name="Pathogen Informatics"/>
        </authorList>
    </citation>
    <scope>NUCLEOTIDE SEQUENCE [LARGE SCALE GENOMIC DNA]</scope>
    <source>
        <strain evidence="1 2">2789STDY5834970</strain>
    </source>
</reference>
<protein>
    <recommendedName>
        <fullName evidence="3">DUF4276 family protein</fullName>
    </recommendedName>
</protein>